<dbReference type="RefSeq" id="WP_195698595.1">
    <property type="nucleotide sequence ID" value="NZ_JAFJXY010000114.1"/>
</dbReference>
<protein>
    <submittedName>
        <fullName evidence="1">Uncharacterized protein</fullName>
    </submittedName>
</protein>
<comment type="caution">
    <text evidence="1">The sequence shown here is derived from an EMBL/GenBank/DDBJ whole genome shotgun (WGS) entry which is preliminary data.</text>
</comment>
<dbReference type="Proteomes" id="UP000674270">
    <property type="component" value="Unassembled WGS sequence"/>
</dbReference>
<organism evidence="1 2">
    <name type="scientific">Providencia huaxiensis</name>
    <dbReference type="NCBI Taxonomy" id="2027290"/>
    <lineage>
        <taxon>Bacteria</taxon>
        <taxon>Pseudomonadati</taxon>
        <taxon>Pseudomonadota</taxon>
        <taxon>Gammaproteobacteria</taxon>
        <taxon>Enterobacterales</taxon>
        <taxon>Morganellaceae</taxon>
        <taxon>Providencia</taxon>
    </lineage>
</organism>
<dbReference type="AlphaFoldDB" id="A0A8I2INZ5"/>
<gene>
    <name evidence="1" type="ORF">J7T18_15935</name>
</gene>
<evidence type="ECO:0000313" key="1">
    <source>
        <dbReference type="EMBL" id="MBQ0269791.1"/>
    </source>
</evidence>
<reference evidence="1" key="1">
    <citation type="submission" date="2021-03" db="EMBL/GenBank/DDBJ databases">
        <authorList>
            <person name="Stanton E."/>
        </authorList>
    </citation>
    <scope>NUCLEOTIDE SEQUENCE</scope>
    <source>
        <strain evidence="1">2020EL-00113</strain>
    </source>
</reference>
<name>A0A8I2INZ5_9GAMM</name>
<proteinExistence type="predicted"/>
<evidence type="ECO:0000313" key="2">
    <source>
        <dbReference type="Proteomes" id="UP000674270"/>
    </source>
</evidence>
<accession>A0A8I2INZ5</accession>
<sequence>MLREGVIDAILDQNPQQEVRRVMDILSSHFKRDEMLIPIDGFTRFDIYIRENCPQY</sequence>
<dbReference type="EMBL" id="JAGKLY010000007">
    <property type="protein sequence ID" value="MBQ0269791.1"/>
    <property type="molecule type" value="Genomic_DNA"/>
</dbReference>